<evidence type="ECO:0000259" key="5">
    <source>
        <dbReference type="SMART" id="SM00327"/>
    </source>
</evidence>
<dbReference type="SMART" id="SM00028">
    <property type="entry name" value="TPR"/>
    <property type="match status" value="1"/>
</dbReference>
<dbReference type="PROSITE" id="PS50005">
    <property type="entry name" value="TPR"/>
    <property type="match status" value="1"/>
</dbReference>
<evidence type="ECO:0000313" key="6">
    <source>
        <dbReference type="EMBL" id="MFC3229924.1"/>
    </source>
</evidence>
<dbReference type="SMART" id="SM00327">
    <property type="entry name" value="VWA"/>
    <property type="match status" value="1"/>
</dbReference>
<evidence type="ECO:0000313" key="7">
    <source>
        <dbReference type="Proteomes" id="UP001595528"/>
    </source>
</evidence>
<feature type="compositionally biased region" description="Low complexity" evidence="4">
    <location>
        <begin position="497"/>
        <end position="515"/>
    </location>
</feature>
<dbReference type="Gene3D" id="1.25.40.10">
    <property type="entry name" value="Tetratricopeptide repeat domain"/>
    <property type="match status" value="1"/>
</dbReference>
<feature type="region of interest" description="Disordered" evidence="4">
    <location>
        <begin position="452"/>
        <end position="653"/>
    </location>
</feature>
<dbReference type="InterPro" id="IPR019734">
    <property type="entry name" value="TPR_rpt"/>
</dbReference>
<feature type="compositionally biased region" description="Low complexity" evidence="4">
    <location>
        <begin position="539"/>
        <end position="586"/>
    </location>
</feature>
<dbReference type="Gene3D" id="3.40.50.410">
    <property type="entry name" value="von Willebrand factor, type A domain"/>
    <property type="match status" value="1"/>
</dbReference>
<feature type="repeat" description="TPR" evidence="3">
    <location>
        <begin position="404"/>
        <end position="437"/>
    </location>
</feature>
<accession>A0ABV7L5U5</accession>
<dbReference type="PROSITE" id="PS50293">
    <property type="entry name" value="TPR_REGION"/>
    <property type="match status" value="1"/>
</dbReference>
<keyword evidence="7" id="KW-1185">Reference proteome</keyword>
<sequence length="696" mass="74388">MSLEEFHLLRPWWLLSLLPLAWLLWRLTVAGGADQAWQRVMDSRFLQRLMPEGAGRTARWPLVLIASGWLAGSLALAGPAWERLPQPVFQEQTPVVLTLAMTPSMQAADLAPSRLARARFELRDMLAARDEGRTGLVIYADEPFTVAPLTDDPNVIDAQVPVLKPDLMPGRGDRPDRAIAQAAGLLRQAGAPSGGIVLLTDSAGTAPEAAEQAAAQARAAGYPVSVLAVLPDGGAVPPALDRLAASGGGQVVRLTPDDRDIAGLMAPFAAAAPGQAQAEAVEAKADAWMDEGFWLILLPLALAPLAFRRGVIAMLPPAAVAAGLMLTPPGPAQAAADDATAAGHGFGWADLWARPDQQGAAALAAGDAATAAELFADPAWQAAAQYRAGDFGRAATSLADQQGAEAAYNRGNALARTGRLEEAIDAYDQALAEMPAHEDARFNRDLLQELLDRQQQQQQQDQQQSAQDQSGEGQEDQQQSAQNESGEGQEDRQQSAQNESGEGQEDQQQSAQNESGEGQEDRQQSAQNESGEGQEDRQQSAQDQSGEGQQAQQQSAQDQSGQEQQAQQQSARDQSGQGQQEQSGQEGPEDRQNGTPVSAETEAMEGEALGDRIDRAMQALLQPGADEPQVDEPRADAQEVAADLPGRRTEEDQAAEQWLARVRDDPGALLREKLRRKYLEDRYGENRQGGFGNGIR</sequence>
<dbReference type="Pfam" id="PF07719">
    <property type="entry name" value="TPR_2"/>
    <property type="match status" value="1"/>
</dbReference>
<comment type="caution">
    <text evidence="6">The sequence shown here is derived from an EMBL/GenBank/DDBJ whole genome shotgun (WGS) entry which is preliminary data.</text>
</comment>
<proteinExistence type="predicted"/>
<name>A0ABV7L5U5_9PROT</name>
<dbReference type="Proteomes" id="UP001595528">
    <property type="component" value="Unassembled WGS sequence"/>
</dbReference>
<dbReference type="EMBL" id="JBHRTR010000034">
    <property type="protein sequence ID" value="MFC3229924.1"/>
    <property type="molecule type" value="Genomic_DNA"/>
</dbReference>
<dbReference type="InterPro" id="IPR013105">
    <property type="entry name" value="TPR_2"/>
</dbReference>
<dbReference type="PANTHER" id="PTHR22550">
    <property type="entry name" value="SPORE GERMINATION PROTEIN"/>
    <property type="match status" value="1"/>
</dbReference>
<dbReference type="RefSeq" id="WP_379904587.1">
    <property type="nucleotide sequence ID" value="NZ_JBHRTR010000034.1"/>
</dbReference>
<dbReference type="InterPro" id="IPR036465">
    <property type="entry name" value="vWFA_dom_sf"/>
</dbReference>
<reference evidence="7" key="1">
    <citation type="journal article" date="2019" name="Int. J. Syst. Evol. Microbiol.">
        <title>The Global Catalogue of Microorganisms (GCM) 10K type strain sequencing project: providing services to taxonomists for standard genome sequencing and annotation.</title>
        <authorList>
            <consortium name="The Broad Institute Genomics Platform"/>
            <consortium name="The Broad Institute Genome Sequencing Center for Infectious Disease"/>
            <person name="Wu L."/>
            <person name="Ma J."/>
        </authorList>
    </citation>
    <scope>NUCLEOTIDE SEQUENCE [LARGE SCALE GENOMIC DNA]</scope>
    <source>
        <strain evidence="7">KCTC 42964</strain>
    </source>
</reference>
<keyword evidence="1" id="KW-0677">Repeat</keyword>
<evidence type="ECO:0000256" key="4">
    <source>
        <dbReference type="SAM" id="MobiDB-lite"/>
    </source>
</evidence>
<feature type="domain" description="VWFA" evidence="5">
    <location>
        <begin position="92"/>
        <end position="266"/>
    </location>
</feature>
<evidence type="ECO:0000256" key="2">
    <source>
        <dbReference type="ARBA" id="ARBA00022803"/>
    </source>
</evidence>
<dbReference type="PANTHER" id="PTHR22550:SF14">
    <property type="entry name" value="VWFA DOMAIN-CONTAINING PROTEIN"/>
    <property type="match status" value="1"/>
</dbReference>
<dbReference type="InterPro" id="IPR011990">
    <property type="entry name" value="TPR-like_helical_dom_sf"/>
</dbReference>
<gene>
    <name evidence="6" type="ORF">ACFOGJ_21920</name>
</gene>
<feature type="compositionally biased region" description="Low complexity" evidence="4">
    <location>
        <begin position="453"/>
        <end position="482"/>
    </location>
</feature>
<evidence type="ECO:0000256" key="3">
    <source>
        <dbReference type="PROSITE-ProRule" id="PRU00339"/>
    </source>
</evidence>
<organism evidence="6 7">
    <name type="scientific">Marinibaculum pumilum</name>
    <dbReference type="NCBI Taxonomy" id="1766165"/>
    <lineage>
        <taxon>Bacteria</taxon>
        <taxon>Pseudomonadati</taxon>
        <taxon>Pseudomonadota</taxon>
        <taxon>Alphaproteobacteria</taxon>
        <taxon>Rhodospirillales</taxon>
        <taxon>Rhodospirillaceae</taxon>
        <taxon>Marinibaculum</taxon>
    </lineage>
</organism>
<evidence type="ECO:0000256" key="1">
    <source>
        <dbReference type="ARBA" id="ARBA00022737"/>
    </source>
</evidence>
<dbReference type="Pfam" id="PF13519">
    <property type="entry name" value="VWA_2"/>
    <property type="match status" value="1"/>
</dbReference>
<dbReference type="InterPro" id="IPR050768">
    <property type="entry name" value="UPF0353/GerABKA_families"/>
</dbReference>
<keyword evidence="2 3" id="KW-0802">TPR repeat</keyword>
<dbReference type="SUPFAM" id="SSF48452">
    <property type="entry name" value="TPR-like"/>
    <property type="match status" value="1"/>
</dbReference>
<dbReference type="InterPro" id="IPR002035">
    <property type="entry name" value="VWF_A"/>
</dbReference>
<protein>
    <submittedName>
        <fullName evidence="6">VWA domain-containing protein</fullName>
    </submittedName>
</protein>
<dbReference type="SUPFAM" id="SSF53300">
    <property type="entry name" value="vWA-like"/>
    <property type="match status" value="1"/>
</dbReference>